<evidence type="ECO:0000313" key="6">
    <source>
        <dbReference type="EMBL" id="CAB4647966.1"/>
    </source>
</evidence>
<dbReference type="Pfam" id="PF00534">
    <property type="entry name" value="Glycos_transf_1"/>
    <property type="match status" value="1"/>
</dbReference>
<feature type="domain" description="Glycosyltransferase subfamily 4-like N-terminal" evidence="4">
    <location>
        <begin position="34"/>
        <end position="236"/>
    </location>
</feature>
<accession>A0A094SCV6</accession>
<dbReference type="PANTHER" id="PTHR46401">
    <property type="entry name" value="GLYCOSYLTRANSFERASE WBBK-RELATED"/>
    <property type="match status" value="1"/>
</dbReference>
<evidence type="ECO:0000256" key="1">
    <source>
        <dbReference type="ARBA" id="ARBA00022679"/>
    </source>
</evidence>
<protein>
    <submittedName>
        <fullName evidence="7">Glycosyl transferase</fullName>
    </submittedName>
    <submittedName>
        <fullName evidence="5">Unannotated protein</fullName>
    </submittedName>
</protein>
<dbReference type="Pfam" id="PF13439">
    <property type="entry name" value="Glyco_transf_4"/>
    <property type="match status" value="1"/>
</dbReference>
<feature type="region of interest" description="Disordered" evidence="2">
    <location>
        <begin position="434"/>
        <end position="457"/>
    </location>
</feature>
<name>A0A094SCV6_9ZZZZ</name>
<proteinExistence type="predicted"/>
<gene>
    <name evidence="7" type="ORF">GM51_13725</name>
    <name evidence="5" type="ORF">UFOPK1711_00283</name>
    <name evidence="6" type="ORF">UFOPK2143_01103</name>
</gene>
<organism evidence="7">
    <name type="scientific">freshwater metagenome</name>
    <dbReference type="NCBI Taxonomy" id="449393"/>
    <lineage>
        <taxon>unclassified sequences</taxon>
        <taxon>metagenomes</taxon>
        <taxon>ecological metagenomes</taxon>
    </lineage>
</organism>
<feature type="compositionally biased region" description="Basic residues" evidence="2">
    <location>
        <begin position="448"/>
        <end position="457"/>
    </location>
</feature>
<evidence type="ECO:0000256" key="2">
    <source>
        <dbReference type="SAM" id="MobiDB-lite"/>
    </source>
</evidence>
<dbReference type="AlphaFoldDB" id="A0A094SCV6"/>
<dbReference type="GO" id="GO:0009103">
    <property type="term" value="P:lipopolysaccharide biosynthetic process"/>
    <property type="evidence" value="ECO:0007669"/>
    <property type="project" value="TreeGrafter"/>
</dbReference>
<dbReference type="InterPro" id="IPR001296">
    <property type="entry name" value="Glyco_trans_1"/>
</dbReference>
<feature type="domain" description="Glycosyl transferase family 1" evidence="3">
    <location>
        <begin position="252"/>
        <end position="405"/>
    </location>
</feature>
<dbReference type="EMBL" id="JNSL01000098">
    <property type="protein sequence ID" value="KGA15933.1"/>
    <property type="molecule type" value="Genomic_DNA"/>
</dbReference>
<evidence type="ECO:0000313" key="5">
    <source>
        <dbReference type="EMBL" id="CAB4567224.1"/>
    </source>
</evidence>
<dbReference type="PANTHER" id="PTHR46401:SF2">
    <property type="entry name" value="GLYCOSYLTRANSFERASE WBBK-RELATED"/>
    <property type="match status" value="1"/>
</dbReference>
<dbReference type="EMBL" id="CAEZTR010000010">
    <property type="protein sequence ID" value="CAB4567224.1"/>
    <property type="molecule type" value="Genomic_DNA"/>
</dbReference>
<dbReference type="CDD" id="cd03801">
    <property type="entry name" value="GT4_PimA-like"/>
    <property type="match status" value="1"/>
</dbReference>
<dbReference type="GO" id="GO:0016757">
    <property type="term" value="F:glycosyltransferase activity"/>
    <property type="evidence" value="ECO:0007669"/>
    <property type="project" value="InterPro"/>
</dbReference>
<evidence type="ECO:0000313" key="7">
    <source>
        <dbReference type="EMBL" id="KGA15933.1"/>
    </source>
</evidence>
<keyword evidence="1 7" id="KW-0808">Transferase</keyword>
<evidence type="ECO:0000259" key="3">
    <source>
        <dbReference type="Pfam" id="PF00534"/>
    </source>
</evidence>
<dbReference type="SUPFAM" id="SSF53756">
    <property type="entry name" value="UDP-Glycosyltransferase/glycogen phosphorylase"/>
    <property type="match status" value="1"/>
</dbReference>
<sequence length="457" mass="50332">MSPRPESSGRTDLAADGELPLRIAFLTYRGKPHVGGQGVYTRHLTKALVDLGHEVEVLGGQPFPVLDPRVPLVELPSLDIYNDAYPMRLPLPFEIKNLGDAIEVGSFMAGSFPEPLAFSFRAWQHLRSRVNEFDLVQDNQCLGYGLLGMERDGLPVLATIHHPITVDRRLEMEHAETAWKRFSKGRWYSFTKMQTRVASRMPRVITVSQNSLADIHADQNVPLDRLHVVPVGVDQELFKPIPSVQRIPGRLITTASADVTMKGLRYLLEAIAKLRTERHIELVVIGRLKEGGPSARIIDELGLRDAVTFITGVPEERIIELYSEAQVAVVPSLYEGFSLPAIEAMSCGVPLVATSGGALPEVVGNHNETALVVPPGDSEALAAMLRTALDDPALRDRIGAAGRQRVIDRWTWRHTATGTVEHYRALLAETPHIQARRPGGAGAAPRFQRSRVTRPGS</sequence>
<evidence type="ECO:0000259" key="4">
    <source>
        <dbReference type="Pfam" id="PF13439"/>
    </source>
</evidence>
<dbReference type="InterPro" id="IPR028098">
    <property type="entry name" value="Glyco_trans_4-like_N"/>
</dbReference>
<reference evidence="5" key="2">
    <citation type="submission" date="2020-05" db="EMBL/GenBank/DDBJ databases">
        <authorList>
            <person name="Chiriac C."/>
            <person name="Salcher M."/>
            <person name="Ghai R."/>
            <person name="Kavagutti S V."/>
        </authorList>
    </citation>
    <scope>NUCLEOTIDE SEQUENCE</scope>
</reference>
<reference evidence="7" key="1">
    <citation type="submission" date="2014-06" db="EMBL/GenBank/DDBJ databases">
        <title>Key roles for freshwater Actinobacteria revealed by deep metagenomic sequencing.</title>
        <authorList>
            <person name="Ghai R."/>
            <person name="Mizuno C.M."/>
            <person name="Picazo A."/>
            <person name="Camacho A."/>
            <person name="Rodriguez-Valera F."/>
        </authorList>
    </citation>
    <scope>NUCLEOTIDE SEQUENCE</scope>
</reference>
<dbReference type="Gene3D" id="3.40.50.2000">
    <property type="entry name" value="Glycogen Phosphorylase B"/>
    <property type="match status" value="2"/>
</dbReference>
<dbReference type="EMBL" id="CAEZVV010000069">
    <property type="protein sequence ID" value="CAB4647966.1"/>
    <property type="molecule type" value="Genomic_DNA"/>
</dbReference>